<comment type="subcellular location">
    <subcellularLocation>
        <location evidence="1">Membrane</location>
        <topology evidence="1">Multi-pass membrane protein</topology>
    </subcellularLocation>
</comment>
<dbReference type="InterPro" id="IPR027359">
    <property type="entry name" value="Volt_channel_dom_sf"/>
</dbReference>
<keyword evidence="8 12" id="KW-1133">Transmembrane helix</keyword>
<dbReference type="PANTHER" id="PTHR11537">
    <property type="entry name" value="VOLTAGE-GATED POTASSIUM CHANNEL"/>
    <property type="match status" value="1"/>
</dbReference>
<feature type="non-terminal residue" evidence="14">
    <location>
        <position position="1"/>
    </location>
</feature>
<sequence length="1041" mass="112721">LGSCLSAALRLRRVERRKRPLLATSHGSDALAASSRRYAHLVLWQPFSQEGMAVTPVLAFVVALSLGAFSLSTCEELLQLQPALLDLLREVELGSTLVFTGEYLLRVWAAAEQPTEILSGSPWGRRLVFISLDLFSIIDLLSILPLYVELLLPELDLPMMGWIRILRLFHLLTLSSLAPDITAVCAAAVRQLDSMILVSCYLGLAVWISCAALYHYFEQENPAMVICPACQDVDHPSSCASSLEAASCYNRLQSIPSAMYFCLVNLFGEFPLSGRHKGPSRCVCTFVALVGQVLMGIPCGLLGGVFQKEAEKKLQLREGRQVSEASAECALPLAEAPSRRAETAKVAEQLQVLNGITGQMWESPLGPLDLGSTYASLMTALTTASILYVAVGSEESAQAALPEPIWLLLQVSHAGCGLLCAAEYAIRTAAQRRGLAPGYGRSCLGLADLISFLPVLLLNVGSMPVFTDVAQAAMIVARAVKLERFFRGFRIFRRLARDHKNMFLATALVAAVLWIVCSSLMYIIERQNPNQAMRKYYSSVPAAMWITLLNLSGECPLVDYTIGGRWLIALMGLLAVGLFTVPFGLLSGGFEAYLEDEEEDDASPMWLLASGSGPVLAVSVPADPGKLKILEMLCGSTGPAPPSLQAVVFERVSMCMTFLSVAVTLIASVESAAGSTLWKVDSFVEQATVCFFTLEFCLRLYTAPVNPDFWSRRRYLLSASGLIDILTVGPYYLSMCQTSSCSLLCDLAKLAGEHDEELRLLRVLRLALLDNYIPSVRLVRAVLRRPCVVHDLSVASYVGAVIWLASSCLLWLTERWDPDSEEQRGRFRSLLSSAPFALVHLTGDYPLIDYTLPAKAVNCVMIVLTSGFVSVPAGILANGFKKQMAETRKLSRMGAVSAPKVAPAAPLSAPTTRTTTLPAPTTSRSASAAAKLLTGAKSQLRRLRMGFSVVSVAAVLLASMPFCRGAPVLHAVEVLSTTFFTLDYLLHLLAAPASQELGASRLAFITSSVGLVDAASILPFWAEQALFLAGRPTAHLEIFLV</sequence>
<evidence type="ECO:0000313" key="14">
    <source>
        <dbReference type="EMBL" id="CAE8668111.1"/>
    </source>
</evidence>
<dbReference type="GO" id="GO:0001508">
    <property type="term" value="P:action potential"/>
    <property type="evidence" value="ECO:0007669"/>
    <property type="project" value="TreeGrafter"/>
</dbReference>
<feature type="domain" description="Ion transport" evidence="13">
    <location>
        <begin position="648"/>
        <end position="886"/>
    </location>
</feature>
<evidence type="ECO:0000256" key="7">
    <source>
        <dbReference type="ARBA" id="ARBA00022958"/>
    </source>
</evidence>
<dbReference type="Proteomes" id="UP000626109">
    <property type="component" value="Unassembled WGS sequence"/>
</dbReference>
<dbReference type="Pfam" id="PF00520">
    <property type="entry name" value="Ion_trans"/>
    <property type="match status" value="3"/>
</dbReference>
<keyword evidence="7" id="KW-0630">Potassium</keyword>
<evidence type="ECO:0000256" key="3">
    <source>
        <dbReference type="ARBA" id="ARBA00022538"/>
    </source>
</evidence>
<feature type="transmembrane region" description="Helical" evidence="12">
    <location>
        <begin position="438"/>
        <end position="457"/>
    </location>
</feature>
<gene>
    <name evidence="14" type="ORF">PGLA2088_LOCUS16817</name>
</gene>
<evidence type="ECO:0000256" key="4">
    <source>
        <dbReference type="ARBA" id="ARBA00022692"/>
    </source>
</evidence>
<feature type="transmembrane region" description="Helical" evidence="12">
    <location>
        <begin position="168"/>
        <end position="189"/>
    </location>
</feature>
<feature type="transmembrane region" description="Helical" evidence="12">
    <location>
        <begin position="565"/>
        <end position="585"/>
    </location>
</feature>
<feature type="transmembrane region" description="Helical" evidence="12">
    <location>
        <begin position="855"/>
        <end position="880"/>
    </location>
</feature>
<evidence type="ECO:0000259" key="13">
    <source>
        <dbReference type="Pfam" id="PF00520"/>
    </source>
</evidence>
<dbReference type="SUPFAM" id="SSF81324">
    <property type="entry name" value="Voltage-gated potassium channels"/>
    <property type="match status" value="3"/>
</dbReference>
<keyword evidence="6" id="KW-0851">Voltage-gated channel</keyword>
<feature type="domain" description="Ion transport" evidence="13">
    <location>
        <begin position="60"/>
        <end position="312"/>
    </location>
</feature>
<dbReference type="GO" id="GO:0008076">
    <property type="term" value="C:voltage-gated potassium channel complex"/>
    <property type="evidence" value="ECO:0007669"/>
    <property type="project" value="InterPro"/>
</dbReference>
<feature type="transmembrane region" description="Helical" evidence="12">
    <location>
        <begin position="51"/>
        <end position="71"/>
    </location>
</feature>
<protein>
    <recommendedName>
        <fullName evidence="13">Ion transport domain-containing protein</fullName>
    </recommendedName>
</protein>
<feature type="domain" description="Ion transport" evidence="13">
    <location>
        <begin position="374"/>
        <end position="592"/>
    </location>
</feature>
<keyword evidence="11" id="KW-0407">Ion channel</keyword>
<feature type="transmembrane region" description="Helical" evidence="12">
    <location>
        <begin position="536"/>
        <end position="553"/>
    </location>
</feature>
<evidence type="ECO:0000256" key="1">
    <source>
        <dbReference type="ARBA" id="ARBA00004141"/>
    </source>
</evidence>
<keyword evidence="5" id="KW-0631">Potassium channel</keyword>
<feature type="transmembrane region" description="Helical" evidence="12">
    <location>
        <begin position="374"/>
        <end position="393"/>
    </location>
</feature>
<dbReference type="InterPro" id="IPR028325">
    <property type="entry name" value="VG_K_chnl"/>
</dbReference>
<evidence type="ECO:0000313" key="15">
    <source>
        <dbReference type="Proteomes" id="UP000626109"/>
    </source>
</evidence>
<keyword evidence="10 12" id="KW-0472">Membrane</keyword>
<evidence type="ECO:0000256" key="12">
    <source>
        <dbReference type="SAM" id="Phobius"/>
    </source>
</evidence>
<dbReference type="PANTHER" id="PTHR11537:SF254">
    <property type="entry name" value="POTASSIUM VOLTAGE-GATED CHANNEL PROTEIN SHAB"/>
    <property type="match status" value="1"/>
</dbReference>
<evidence type="ECO:0000256" key="8">
    <source>
        <dbReference type="ARBA" id="ARBA00022989"/>
    </source>
</evidence>
<keyword evidence="3" id="KW-0633">Potassium transport</keyword>
<evidence type="ECO:0000256" key="10">
    <source>
        <dbReference type="ARBA" id="ARBA00023136"/>
    </source>
</evidence>
<accession>A0A813J858</accession>
<organism evidence="14 15">
    <name type="scientific">Polarella glacialis</name>
    <name type="common">Dinoflagellate</name>
    <dbReference type="NCBI Taxonomy" id="89957"/>
    <lineage>
        <taxon>Eukaryota</taxon>
        <taxon>Sar</taxon>
        <taxon>Alveolata</taxon>
        <taxon>Dinophyceae</taxon>
        <taxon>Suessiales</taxon>
        <taxon>Suessiaceae</taxon>
        <taxon>Polarella</taxon>
    </lineage>
</organism>
<feature type="transmembrane region" description="Helical" evidence="12">
    <location>
        <begin position="501"/>
        <end position="524"/>
    </location>
</feature>
<name>A0A813J858_POLGL</name>
<dbReference type="Gene3D" id="1.20.120.350">
    <property type="entry name" value="Voltage-gated potassium channels. Chain C"/>
    <property type="match status" value="1"/>
</dbReference>
<feature type="transmembrane region" description="Helical" evidence="12">
    <location>
        <begin position="196"/>
        <end position="217"/>
    </location>
</feature>
<keyword evidence="2" id="KW-0813">Transport</keyword>
<feature type="non-terminal residue" evidence="14">
    <location>
        <position position="1041"/>
    </location>
</feature>
<feature type="transmembrane region" description="Helical" evidence="12">
    <location>
        <begin position="943"/>
        <end position="962"/>
    </location>
</feature>
<keyword evidence="4 12" id="KW-0812">Transmembrane</keyword>
<evidence type="ECO:0000256" key="5">
    <source>
        <dbReference type="ARBA" id="ARBA00022826"/>
    </source>
</evidence>
<comment type="caution">
    <text evidence="14">The sequence shown here is derived from an EMBL/GenBank/DDBJ whole genome shotgun (WGS) entry which is preliminary data.</text>
</comment>
<dbReference type="PRINTS" id="PR00169">
    <property type="entry name" value="KCHANNEL"/>
</dbReference>
<reference evidence="14" key="1">
    <citation type="submission" date="2021-02" db="EMBL/GenBank/DDBJ databases">
        <authorList>
            <person name="Dougan E. K."/>
            <person name="Rhodes N."/>
            <person name="Thang M."/>
            <person name="Chan C."/>
        </authorList>
    </citation>
    <scope>NUCLEOTIDE SEQUENCE</scope>
</reference>
<dbReference type="Gene3D" id="1.10.287.70">
    <property type="match status" value="3"/>
</dbReference>
<dbReference type="EMBL" id="CAJNNW010021535">
    <property type="protein sequence ID" value="CAE8668111.1"/>
    <property type="molecule type" value="Genomic_DNA"/>
</dbReference>
<evidence type="ECO:0000256" key="6">
    <source>
        <dbReference type="ARBA" id="ARBA00022882"/>
    </source>
</evidence>
<dbReference type="AlphaFoldDB" id="A0A813J858"/>
<evidence type="ECO:0000256" key="9">
    <source>
        <dbReference type="ARBA" id="ARBA00023065"/>
    </source>
</evidence>
<keyword evidence="9" id="KW-0406">Ion transport</keyword>
<evidence type="ECO:0000256" key="11">
    <source>
        <dbReference type="ARBA" id="ARBA00023303"/>
    </source>
</evidence>
<feature type="transmembrane region" description="Helical" evidence="12">
    <location>
        <begin position="794"/>
        <end position="813"/>
    </location>
</feature>
<evidence type="ECO:0000256" key="2">
    <source>
        <dbReference type="ARBA" id="ARBA00022448"/>
    </source>
</evidence>
<proteinExistence type="predicted"/>
<dbReference type="InterPro" id="IPR005821">
    <property type="entry name" value="Ion_trans_dom"/>
</dbReference>
<dbReference type="GO" id="GO:0005249">
    <property type="term" value="F:voltage-gated potassium channel activity"/>
    <property type="evidence" value="ECO:0007669"/>
    <property type="project" value="InterPro"/>
</dbReference>
<feature type="transmembrane region" description="Helical" evidence="12">
    <location>
        <begin position="286"/>
        <end position="306"/>
    </location>
</feature>